<dbReference type="OrthoDB" id="9770528at2"/>
<protein>
    <submittedName>
        <fullName evidence="4">Acetylxylan esterase</fullName>
    </submittedName>
</protein>
<evidence type="ECO:0000256" key="1">
    <source>
        <dbReference type="PIRSR" id="PIRSR639069-1"/>
    </source>
</evidence>
<dbReference type="Gene3D" id="3.40.50.1820">
    <property type="entry name" value="alpha/beta hydrolase"/>
    <property type="match status" value="1"/>
</dbReference>
<evidence type="ECO:0000256" key="2">
    <source>
        <dbReference type="PIRSR" id="PIRSR639069-2"/>
    </source>
</evidence>
<feature type="active site" description="Nucleophile" evidence="1">
    <location>
        <position position="188"/>
    </location>
</feature>
<comment type="caution">
    <text evidence="4">The sequence shown here is derived from an EMBL/GenBank/DDBJ whole genome shotgun (WGS) entry which is preliminary data.</text>
</comment>
<keyword evidence="5" id="KW-1185">Reference proteome</keyword>
<feature type="active site" description="Charge relay system" evidence="1">
    <location>
        <position position="274"/>
    </location>
</feature>
<dbReference type="InterPro" id="IPR039069">
    <property type="entry name" value="CE7"/>
</dbReference>
<dbReference type="InterPro" id="IPR029058">
    <property type="entry name" value="AB_hydrolase_fold"/>
</dbReference>
<reference evidence="4 5" key="1">
    <citation type="submission" date="2017-03" db="EMBL/GenBank/DDBJ databases">
        <title>Draft Genome sequence of Marispirochaeta sp. strain JC444.</title>
        <authorList>
            <person name="Shivani Y."/>
            <person name="Subhash Y."/>
            <person name="Sasikala C."/>
            <person name="Ramana C."/>
        </authorList>
    </citation>
    <scope>NUCLEOTIDE SEQUENCE [LARGE SCALE GENOMIC DNA]</scope>
    <source>
        <strain evidence="4 5">JC444</strain>
    </source>
</reference>
<dbReference type="PANTHER" id="PTHR40111:SF1">
    <property type="entry name" value="CEPHALOSPORIN-C DEACETYLASE"/>
    <property type="match status" value="1"/>
</dbReference>
<evidence type="ECO:0000259" key="3">
    <source>
        <dbReference type="Pfam" id="PF05448"/>
    </source>
</evidence>
<dbReference type="Proteomes" id="UP000192343">
    <property type="component" value="Unassembled WGS sequence"/>
</dbReference>
<dbReference type="PANTHER" id="PTHR40111">
    <property type="entry name" value="CEPHALOSPORIN-C DEACETYLASE"/>
    <property type="match status" value="1"/>
</dbReference>
<accession>A0A1Y1RZU8</accession>
<organism evidence="4 5">
    <name type="scientific">Marispirochaeta aestuarii</name>
    <dbReference type="NCBI Taxonomy" id="1963862"/>
    <lineage>
        <taxon>Bacteria</taxon>
        <taxon>Pseudomonadati</taxon>
        <taxon>Spirochaetota</taxon>
        <taxon>Spirochaetia</taxon>
        <taxon>Spirochaetales</taxon>
        <taxon>Spirochaetaceae</taxon>
        <taxon>Marispirochaeta</taxon>
    </lineage>
</organism>
<dbReference type="RefSeq" id="WP_083049501.1">
    <property type="nucleotide sequence ID" value="NZ_MWQY01000006.1"/>
</dbReference>
<dbReference type="Pfam" id="PF05448">
    <property type="entry name" value="AXE1"/>
    <property type="match status" value="1"/>
</dbReference>
<feature type="active site" description="Charge relay system" evidence="1">
    <location>
        <position position="303"/>
    </location>
</feature>
<feature type="domain" description="Acetyl xylan esterase" evidence="3">
    <location>
        <begin position="1"/>
        <end position="320"/>
    </location>
</feature>
<name>A0A1Y1RZU8_9SPIO</name>
<dbReference type="AlphaFoldDB" id="A0A1Y1RZU8"/>
<proteinExistence type="predicted"/>
<dbReference type="GO" id="GO:0005976">
    <property type="term" value="P:polysaccharide metabolic process"/>
    <property type="evidence" value="ECO:0007669"/>
    <property type="project" value="TreeGrafter"/>
</dbReference>
<gene>
    <name evidence="4" type="ORF">B4O97_06975</name>
</gene>
<sequence length="323" mass="36570">MAFYDLSREELHHFMPEIPEPPDFDQFWYETLKDTRSCPLNPRFTPADFHLTEIESYDVTFAGFMGQEIKGWLLLPASRKKDLACVVQFIGYGGGRGFPTDWLSWAAAGYANLIMDTRGQGSKWRRGDTPDPEMQGSNPHYPGFMTRGILSRETYYYRRLISDAVRAIETARTHDGIDEDRIIVTGISQGGGLAIAAAALDGRVAAAMPDVPFLCHFRRATTITDMSPYKEIAEFCHTHRDREDLVFEVLDYFDNLHFAKRAGMPALFSTSLMDQICPPSTVFAAYNHWKGKKQISTYTFNGHEGGEGYQFLEQLDFLKGLGL</sequence>
<dbReference type="SUPFAM" id="SSF53474">
    <property type="entry name" value="alpha/beta-Hydrolases"/>
    <property type="match status" value="1"/>
</dbReference>
<evidence type="ECO:0000313" key="5">
    <source>
        <dbReference type="Proteomes" id="UP000192343"/>
    </source>
</evidence>
<dbReference type="EMBL" id="MWQY01000006">
    <property type="protein sequence ID" value="ORC36325.1"/>
    <property type="molecule type" value="Genomic_DNA"/>
</dbReference>
<evidence type="ECO:0000313" key="4">
    <source>
        <dbReference type="EMBL" id="ORC36325.1"/>
    </source>
</evidence>
<dbReference type="GO" id="GO:0052689">
    <property type="term" value="F:carboxylic ester hydrolase activity"/>
    <property type="evidence" value="ECO:0007669"/>
    <property type="project" value="TreeGrafter"/>
</dbReference>
<dbReference type="InterPro" id="IPR008391">
    <property type="entry name" value="AXE1_dom"/>
</dbReference>
<dbReference type="STRING" id="1963862.B4O97_06975"/>
<feature type="binding site" evidence="2">
    <location>
        <position position="92"/>
    </location>
    <ligand>
        <name>substrate</name>
    </ligand>
</feature>